<dbReference type="PROSITE" id="PS50801">
    <property type="entry name" value="STAS"/>
    <property type="match status" value="1"/>
</dbReference>
<dbReference type="NCBIfam" id="TIGR00377">
    <property type="entry name" value="ant_ant_sig"/>
    <property type="match status" value="1"/>
</dbReference>
<comment type="caution">
    <text evidence="6">The sequence shown here is derived from an EMBL/GenBank/DDBJ whole genome shotgun (WGS) entry which is preliminary data.</text>
</comment>
<dbReference type="SUPFAM" id="SSF52091">
    <property type="entry name" value="SpoIIaa-like"/>
    <property type="match status" value="1"/>
</dbReference>
<dbReference type="Gene3D" id="3.30.750.24">
    <property type="entry name" value="STAS domain"/>
    <property type="match status" value="1"/>
</dbReference>
<dbReference type="CDD" id="cd07043">
    <property type="entry name" value="STAS_anti-anti-sigma_factors"/>
    <property type="match status" value="1"/>
</dbReference>
<reference evidence="6 7" key="1">
    <citation type="journal article" date="2017" name="ISME J.">
        <title>Potential for microbial H2 and metal transformations associated with novel bacteria and archaea in deep terrestrial subsurface sediments.</title>
        <authorList>
            <person name="Hernsdorf A.W."/>
            <person name="Amano Y."/>
            <person name="Miyakawa K."/>
            <person name="Ise K."/>
            <person name="Suzuki Y."/>
            <person name="Anantharaman K."/>
            <person name="Probst A."/>
            <person name="Burstein D."/>
            <person name="Thomas B.C."/>
            <person name="Banfield J.F."/>
        </authorList>
    </citation>
    <scope>NUCLEOTIDE SEQUENCE [LARGE SCALE GENOMIC DNA]</scope>
    <source>
        <strain evidence="6">HGW-Actinobacteria-3</strain>
    </source>
</reference>
<dbReference type="PANTHER" id="PTHR33495:SF2">
    <property type="entry name" value="ANTI-SIGMA FACTOR ANTAGONIST TM_1081-RELATED"/>
    <property type="match status" value="1"/>
</dbReference>
<accession>A0A2N3G4T7</accession>
<dbReference type="EMBL" id="PHEX01000059">
    <property type="protein sequence ID" value="PKQ27726.1"/>
    <property type="molecule type" value="Genomic_DNA"/>
</dbReference>
<dbReference type="InterPro" id="IPR003658">
    <property type="entry name" value="Anti-sigma_ant"/>
</dbReference>
<evidence type="ECO:0000256" key="4">
    <source>
        <dbReference type="RuleBase" id="RU003749"/>
    </source>
</evidence>
<protein>
    <recommendedName>
        <fullName evidence="4">Anti-sigma factor antagonist</fullName>
    </recommendedName>
</protein>
<name>A0A2N3G4T7_9ACTN</name>
<feature type="domain" description="STAS" evidence="5">
    <location>
        <begin position="3"/>
        <end position="113"/>
    </location>
</feature>
<comment type="function">
    <text evidence="3">Positive regulator of sigma-B activity. Non-phosphorylated RsbV binds to RsbW, preventing its association with sigma-B. When phosphorylated, releases RsbW, which is then free to complex with and inactivate sigma-B.</text>
</comment>
<dbReference type="Proteomes" id="UP000233654">
    <property type="component" value="Unassembled WGS sequence"/>
</dbReference>
<dbReference type="GO" id="GO:0043856">
    <property type="term" value="F:anti-sigma factor antagonist activity"/>
    <property type="evidence" value="ECO:0007669"/>
    <property type="project" value="InterPro"/>
</dbReference>
<dbReference type="Pfam" id="PF01740">
    <property type="entry name" value="STAS"/>
    <property type="match status" value="1"/>
</dbReference>
<dbReference type="FunFam" id="3.30.750.24:FF:000001">
    <property type="entry name" value="Anti-sigma factor antagonist"/>
    <property type="match status" value="1"/>
</dbReference>
<gene>
    <name evidence="6" type="ORF">CVT63_06440</name>
</gene>
<dbReference type="InterPro" id="IPR002645">
    <property type="entry name" value="STAS_dom"/>
</dbReference>
<dbReference type="PANTHER" id="PTHR33495">
    <property type="entry name" value="ANTI-SIGMA FACTOR ANTAGONIST TM_1081-RELATED-RELATED"/>
    <property type="match status" value="1"/>
</dbReference>
<evidence type="ECO:0000256" key="2">
    <source>
        <dbReference type="ARBA" id="ARBA00022553"/>
    </source>
</evidence>
<comment type="similarity">
    <text evidence="1 4">Belongs to the anti-sigma-factor antagonist family.</text>
</comment>
<dbReference type="AlphaFoldDB" id="A0A2N3G4T7"/>
<proteinExistence type="inferred from homology"/>
<evidence type="ECO:0000256" key="3">
    <source>
        <dbReference type="ARBA" id="ARBA00024670"/>
    </source>
</evidence>
<evidence type="ECO:0000256" key="1">
    <source>
        <dbReference type="ARBA" id="ARBA00009013"/>
    </source>
</evidence>
<keyword evidence="2" id="KW-0597">Phosphoprotein</keyword>
<evidence type="ECO:0000313" key="7">
    <source>
        <dbReference type="Proteomes" id="UP000233654"/>
    </source>
</evidence>
<evidence type="ECO:0000259" key="5">
    <source>
        <dbReference type="PROSITE" id="PS50801"/>
    </source>
</evidence>
<organism evidence="6 7">
    <name type="scientific">Candidatus Anoxymicrobium japonicum</name>
    <dbReference type="NCBI Taxonomy" id="2013648"/>
    <lineage>
        <taxon>Bacteria</taxon>
        <taxon>Bacillati</taxon>
        <taxon>Actinomycetota</taxon>
        <taxon>Candidatus Geothermincolia</taxon>
        <taxon>Candidatus Geothermincolales</taxon>
        <taxon>Candidatus Anoxymicrobiaceae</taxon>
        <taxon>Candidatus Anoxymicrobium</taxon>
    </lineage>
</organism>
<evidence type="ECO:0000313" key="6">
    <source>
        <dbReference type="EMBL" id="PKQ27726.1"/>
    </source>
</evidence>
<dbReference type="InterPro" id="IPR036513">
    <property type="entry name" value="STAS_dom_sf"/>
</dbReference>
<sequence>MELEVLTREVGSHVVIKLKGEVDIYTAPSLRETIVDALEKGHYKIVVDLDDVDFLDSTGLGVLVGGLKRVKQHEGELGIICTQDKILRIFKITGLTKIFEMYKNVEELDDGNA</sequence>